<keyword evidence="6 8" id="KW-1133">Transmembrane helix</keyword>
<proteinExistence type="predicted"/>
<feature type="transmembrane region" description="Helical" evidence="8">
    <location>
        <begin position="419"/>
        <end position="441"/>
    </location>
</feature>
<gene>
    <name evidence="10" type="ORF">BEMITA_LOCUS8079</name>
</gene>
<comment type="subcellular location">
    <subcellularLocation>
        <location evidence="1">Cell membrane</location>
        <topology evidence="1">Multi-pass membrane protein</topology>
    </subcellularLocation>
</comment>
<dbReference type="Pfam" id="PF00083">
    <property type="entry name" value="Sugar_tr"/>
    <property type="match status" value="1"/>
</dbReference>
<keyword evidence="4" id="KW-0762">Sugar transport</keyword>
<feature type="transmembrane region" description="Helical" evidence="8">
    <location>
        <begin position="389"/>
        <end position="407"/>
    </location>
</feature>
<feature type="transmembrane region" description="Helical" evidence="8">
    <location>
        <begin position="171"/>
        <end position="192"/>
    </location>
</feature>
<dbReference type="InterPro" id="IPR005828">
    <property type="entry name" value="MFS_sugar_transport-like"/>
</dbReference>
<organism evidence="10 11">
    <name type="scientific">Bemisia tabaci</name>
    <name type="common">Sweetpotato whitefly</name>
    <name type="synonym">Aleurodes tabaci</name>
    <dbReference type="NCBI Taxonomy" id="7038"/>
    <lineage>
        <taxon>Eukaryota</taxon>
        <taxon>Metazoa</taxon>
        <taxon>Ecdysozoa</taxon>
        <taxon>Arthropoda</taxon>
        <taxon>Hexapoda</taxon>
        <taxon>Insecta</taxon>
        <taxon>Pterygota</taxon>
        <taxon>Neoptera</taxon>
        <taxon>Paraneoptera</taxon>
        <taxon>Hemiptera</taxon>
        <taxon>Sternorrhyncha</taxon>
        <taxon>Aleyrodoidea</taxon>
        <taxon>Aleyrodidae</taxon>
        <taxon>Aleyrodinae</taxon>
        <taxon>Bemisia</taxon>
    </lineage>
</organism>
<feature type="transmembrane region" description="Helical" evidence="8">
    <location>
        <begin position="12"/>
        <end position="31"/>
    </location>
</feature>
<feature type="transmembrane region" description="Helical" evidence="8">
    <location>
        <begin position="115"/>
        <end position="135"/>
    </location>
</feature>
<name>A0A9P0CAK4_BEMTA</name>
<keyword evidence="5 8" id="KW-0812">Transmembrane</keyword>
<keyword evidence="7 8" id="KW-0472">Membrane</keyword>
<feature type="transmembrane region" description="Helical" evidence="8">
    <location>
        <begin position="147"/>
        <end position="165"/>
    </location>
</feature>
<accession>A0A9P0CAK4</accession>
<dbReference type="PANTHER" id="PTHR48021">
    <property type="match status" value="1"/>
</dbReference>
<keyword evidence="11" id="KW-1185">Reference proteome</keyword>
<dbReference type="InterPro" id="IPR020846">
    <property type="entry name" value="MFS_dom"/>
</dbReference>
<dbReference type="InterPro" id="IPR005829">
    <property type="entry name" value="Sugar_transporter_CS"/>
</dbReference>
<dbReference type="AlphaFoldDB" id="A0A9P0CAK4"/>
<protein>
    <recommendedName>
        <fullName evidence="9">Major facilitator superfamily (MFS) profile domain-containing protein</fullName>
    </recommendedName>
</protein>
<dbReference type="EMBL" id="OU963865">
    <property type="protein sequence ID" value="CAH0771318.1"/>
    <property type="molecule type" value="Genomic_DNA"/>
</dbReference>
<keyword evidence="2" id="KW-0813">Transport</keyword>
<feature type="transmembrane region" description="Helical" evidence="8">
    <location>
        <begin position="89"/>
        <end position="109"/>
    </location>
</feature>
<feature type="transmembrane region" description="Helical" evidence="8">
    <location>
        <begin position="319"/>
        <end position="338"/>
    </location>
</feature>
<dbReference type="PROSITE" id="PS50850">
    <property type="entry name" value="MFS"/>
    <property type="match status" value="1"/>
</dbReference>
<evidence type="ECO:0000256" key="8">
    <source>
        <dbReference type="SAM" id="Phobius"/>
    </source>
</evidence>
<dbReference type="InterPro" id="IPR036259">
    <property type="entry name" value="MFS_trans_sf"/>
</dbReference>
<dbReference type="GO" id="GO:0005886">
    <property type="term" value="C:plasma membrane"/>
    <property type="evidence" value="ECO:0007669"/>
    <property type="project" value="UniProtKB-SubCell"/>
</dbReference>
<evidence type="ECO:0000256" key="4">
    <source>
        <dbReference type="ARBA" id="ARBA00022597"/>
    </source>
</evidence>
<dbReference type="FunFam" id="1.20.1250.20:FF:000218">
    <property type="entry name" value="facilitated trehalose transporter Tret1"/>
    <property type="match status" value="1"/>
</dbReference>
<dbReference type="InterPro" id="IPR050549">
    <property type="entry name" value="MFS_Trehalose_Transporter"/>
</dbReference>
<dbReference type="SUPFAM" id="SSF103473">
    <property type="entry name" value="MFS general substrate transporter"/>
    <property type="match status" value="1"/>
</dbReference>
<dbReference type="InterPro" id="IPR003663">
    <property type="entry name" value="Sugar/inositol_transpt"/>
</dbReference>
<evidence type="ECO:0000256" key="1">
    <source>
        <dbReference type="ARBA" id="ARBA00004651"/>
    </source>
</evidence>
<evidence type="ECO:0000256" key="5">
    <source>
        <dbReference type="ARBA" id="ARBA00022692"/>
    </source>
</evidence>
<evidence type="ECO:0000256" key="6">
    <source>
        <dbReference type="ARBA" id="ARBA00022989"/>
    </source>
</evidence>
<reference evidence="10" key="1">
    <citation type="submission" date="2021-12" db="EMBL/GenBank/DDBJ databases">
        <authorList>
            <person name="King R."/>
        </authorList>
    </citation>
    <scope>NUCLEOTIDE SEQUENCE</scope>
</reference>
<evidence type="ECO:0000256" key="2">
    <source>
        <dbReference type="ARBA" id="ARBA00022448"/>
    </source>
</evidence>
<feature type="transmembrane region" description="Helical" evidence="8">
    <location>
        <begin position="253"/>
        <end position="272"/>
    </location>
</feature>
<evidence type="ECO:0000313" key="11">
    <source>
        <dbReference type="Proteomes" id="UP001152759"/>
    </source>
</evidence>
<evidence type="ECO:0000259" key="9">
    <source>
        <dbReference type="PROSITE" id="PS50850"/>
    </source>
</evidence>
<dbReference type="GO" id="GO:0022857">
    <property type="term" value="F:transmembrane transporter activity"/>
    <property type="evidence" value="ECO:0007669"/>
    <property type="project" value="InterPro"/>
</dbReference>
<feature type="transmembrane region" description="Helical" evidence="8">
    <location>
        <begin position="358"/>
        <end position="377"/>
    </location>
</feature>
<feature type="domain" description="Major facilitator superfamily (MFS) profile" evidence="9">
    <location>
        <begin position="10"/>
        <end position="445"/>
    </location>
</feature>
<evidence type="ECO:0000256" key="3">
    <source>
        <dbReference type="ARBA" id="ARBA00022475"/>
    </source>
</evidence>
<sequence>MEKEEEDEEVSWSCWLKTMLCGYGAMMVFIFNGTTEGQSAVLLPQLKQKDSLIPVTAEEETWIASLGILLSPVSSLLIGTIVDVFGRKLGLLSFHICMGLGFGIIAFATEVWHIYAGRCICGFALGLEVVAVVYLAETCTKKQRSVLLAFISAAFVIGVLLAYVVGGYLPWNIASAILSLMCFLNFLIQLLAPESPAWLYKRGRPDASTRSLQKLGRSPEGIARELEMLRLSSKEQSEKFQLRVFLEPTVWKPFLILSFYHFLQAATGVYHFMYYTLDFIERLGTTYDPLTVSLILSVIRVVINATLGMWITARMSRRLATVISSVGMCASLIGMGVWEHVYRDTPVGARNYEWFPIVLLNLYIIFGIIGVTTLPWLMSGEVFPLRVRGSMSGAVFVVATGSMFVFIKSYDWSIEALGMSGLLFTFAAMSFLGIFLGAFFLPETQNKTLYEIERGFMSKSKRVATEWTVQKPDINEEAQREMASGQG</sequence>
<dbReference type="PANTHER" id="PTHR48021:SF1">
    <property type="entry name" value="GH07001P-RELATED"/>
    <property type="match status" value="1"/>
</dbReference>
<feature type="transmembrane region" description="Helical" evidence="8">
    <location>
        <begin position="62"/>
        <end position="82"/>
    </location>
</feature>
<dbReference type="Proteomes" id="UP001152759">
    <property type="component" value="Chromosome 4"/>
</dbReference>
<dbReference type="PROSITE" id="PS00216">
    <property type="entry name" value="SUGAR_TRANSPORT_1"/>
    <property type="match status" value="1"/>
</dbReference>
<evidence type="ECO:0000313" key="10">
    <source>
        <dbReference type="EMBL" id="CAH0771318.1"/>
    </source>
</evidence>
<dbReference type="PRINTS" id="PR00171">
    <property type="entry name" value="SUGRTRNSPORT"/>
</dbReference>
<dbReference type="KEGG" id="btab:109043774"/>
<feature type="transmembrane region" description="Helical" evidence="8">
    <location>
        <begin position="292"/>
        <end position="312"/>
    </location>
</feature>
<evidence type="ECO:0000256" key="7">
    <source>
        <dbReference type="ARBA" id="ARBA00023136"/>
    </source>
</evidence>
<keyword evidence="3" id="KW-1003">Cell membrane</keyword>
<dbReference type="Gene3D" id="1.20.1250.20">
    <property type="entry name" value="MFS general substrate transporter like domains"/>
    <property type="match status" value="1"/>
</dbReference>